<dbReference type="SUPFAM" id="SSF54506">
    <property type="entry name" value="Diaminopimelate epimerase-like"/>
    <property type="match status" value="1"/>
</dbReference>
<evidence type="ECO:0000313" key="3">
    <source>
        <dbReference type="EMBL" id="KJY69273.1"/>
    </source>
</evidence>
<proteinExistence type="inferred from homology"/>
<dbReference type="AlphaFoldDB" id="A0A837G1K5"/>
<dbReference type="RefSeq" id="WP_045986901.1">
    <property type="nucleotide sequence ID" value="NZ_CP063051.1"/>
</dbReference>
<sequence length="266" mass="29193">MELDIYQVDSFTTETFKGNPAGVCITDQPLHESLMFAIAAEMAVSETAFLSLSNMRLRWFTPEVEVKLCGHGTLAVAHVLKQQGKIATSDSITFNTLSGLLSVKVLSSTYELDFPAPELEYNQHCSEERLNALGLSKQQVVSYCQFDSKELFELTNEQAVHDLSPDFSSLIRQPGRGIIVTAQSTQSNSDIISRYFAPWVGVNEDPVTGSAHCALAEFWAEKIDKPVLTAYQASSRGGYLDIERVESGRVKLSGSAVIALKGTLFI</sequence>
<gene>
    <name evidence="3" type="ORF">TW71_18550</name>
</gene>
<dbReference type="Gene3D" id="3.10.310.10">
    <property type="entry name" value="Diaminopimelate Epimerase, Chain A, domain 1"/>
    <property type="match status" value="2"/>
</dbReference>
<dbReference type="NCBIfam" id="TIGR00654">
    <property type="entry name" value="PhzF_family"/>
    <property type="match status" value="1"/>
</dbReference>
<comment type="caution">
    <text evidence="3">The sequence shown here is derived from an EMBL/GenBank/DDBJ whole genome shotgun (WGS) entry which is preliminary data.</text>
</comment>
<organism evidence="3">
    <name type="scientific">Vibrio coralliilyticus</name>
    <dbReference type="NCBI Taxonomy" id="190893"/>
    <lineage>
        <taxon>Bacteria</taxon>
        <taxon>Pseudomonadati</taxon>
        <taxon>Pseudomonadota</taxon>
        <taxon>Gammaproteobacteria</taxon>
        <taxon>Vibrionales</taxon>
        <taxon>Vibrionaceae</taxon>
        <taxon>Vibrio</taxon>
    </lineage>
</organism>
<evidence type="ECO:0000256" key="1">
    <source>
        <dbReference type="ARBA" id="ARBA00008270"/>
    </source>
</evidence>
<dbReference type="PIRSF" id="PIRSF016184">
    <property type="entry name" value="PhzC_PhzF"/>
    <property type="match status" value="1"/>
</dbReference>
<evidence type="ECO:0000256" key="2">
    <source>
        <dbReference type="ARBA" id="ARBA00023235"/>
    </source>
</evidence>
<comment type="similarity">
    <text evidence="1">Belongs to the PhzF family.</text>
</comment>
<reference evidence="3" key="1">
    <citation type="journal article" date="2015" name="BMC Genomics">
        <title>Genome mining reveals unlocked bioactive potential of marine Gram-negative bacteria.</title>
        <authorList>
            <person name="Machado H."/>
            <person name="Sonnenschein E.C."/>
            <person name="Melchiorsen J."/>
            <person name="Gram L."/>
        </authorList>
    </citation>
    <scope>NUCLEOTIDE SEQUENCE</scope>
    <source>
        <strain evidence="3">S2052</strain>
    </source>
</reference>
<accession>A0A837G1K5</accession>
<dbReference type="InterPro" id="IPR003719">
    <property type="entry name" value="Phenazine_PhzF-like"/>
</dbReference>
<dbReference type="EMBL" id="JXXR01000020">
    <property type="protein sequence ID" value="KJY69273.1"/>
    <property type="molecule type" value="Genomic_DNA"/>
</dbReference>
<keyword evidence="2" id="KW-0413">Isomerase</keyword>
<dbReference type="PANTHER" id="PTHR13774:SF17">
    <property type="entry name" value="PHENAZINE BIOSYNTHESIS-LIKE DOMAIN-CONTAINING PROTEIN"/>
    <property type="match status" value="1"/>
</dbReference>
<dbReference type="PANTHER" id="PTHR13774">
    <property type="entry name" value="PHENAZINE BIOSYNTHESIS PROTEIN"/>
    <property type="match status" value="1"/>
</dbReference>
<dbReference type="GO" id="GO:0016853">
    <property type="term" value="F:isomerase activity"/>
    <property type="evidence" value="ECO:0007669"/>
    <property type="project" value="UniProtKB-KW"/>
</dbReference>
<dbReference type="GO" id="GO:0005737">
    <property type="term" value="C:cytoplasm"/>
    <property type="evidence" value="ECO:0007669"/>
    <property type="project" value="TreeGrafter"/>
</dbReference>
<protein>
    <submittedName>
        <fullName evidence="3">Phenazine biosynthesis protein PhzF</fullName>
    </submittedName>
</protein>
<name>A0A837G1K5_9VIBR</name>
<dbReference type="Pfam" id="PF02567">
    <property type="entry name" value="PhzC-PhzF"/>
    <property type="match status" value="1"/>
</dbReference>